<gene>
    <name evidence="2" type="ORF">JYZ213_LOCUS45404</name>
</gene>
<dbReference type="Proteomes" id="UP000663845">
    <property type="component" value="Unassembled WGS sequence"/>
</dbReference>
<reference evidence="2" key="1">
    <citation type="submission" date="2021-02" db="EMBL/GenBank/DDBJ databases">
        <authorList>
            <person name="Nowell W R."/>
        </authorList>
    </citation>
    <scope>NUCLEOTIDE SEQUENCE</scope>
</reference>
<proteinExistence type="predicted"/>
<sequence>TSPHNSGIGGNWSEFPGIPSNSTKFRLDAIPGIP</sequence>
<dbReference type="EMBL" id="CAJNOG010003782">
    <property type="protein sequence ID" value="CAF1535635.1"/>
    <property type="molecule type" value="Genomic_DNA"/>
</dbReference>
<protein>
    <submittedName>
        <fullName evidence="2">Uncharacterized protein</fullName>
    </submittedName>
</protein>
<evidence type="ECO:0000313" key="3">
    <source>
        <dbReference type="Proteomes" id="UP000663845"/>
    </source>
</evidence>
<comment type="caution">
    <text evidence="2">The sequence shown here is derived from an EMBL/GenBank/DDBJ whole genome shotgun (WGS) entry which is preliminary data.</text>
</comment>
<accession>A0A815W2W5</accession>
<evidence type="ECO:0000256" key="1">
    <source>
        <dbReference type="SAM" id="MobiDB-lite"/>
    </source>
</evidence>
<feature type="non-terminal residue" evidence="2">
    <location>
        <position position="1"/>
    </location>
</feature>
<feature type="region of interest" description="Disordered" evidence="1">
    <location>
        <begin position="1"/>
        <end position="34"/>
    </location>
</feature>
<evidence type="ECO:0000313" key="2">
    <source>
        <dbReference type="EMBL" id="CAF1535635.1"/>
    </source>
</evidence>
<name>A0A815W2W5_9BILA</name>
<dbReference type="AlphaFoldDB" id="A0A815W2W5"/>
<organism evidence="2 3">
    <name type="scientific">Adineta steineri</name>
    <dbReference type="NCBI Taxonomy" id="433720"/>
    <lineage>
        <taxon>Eukaryota</taxon>
        <taxon>Metazoa</taxon>
        <taxon>Spiralia</taxon>
        <taxon>Gnathifera</taxon>
        <taxon>Rotifera</taxon>
        <taxon>Eurotatoria</taxon>
        <taxon>Bdelloidea</taxon>
        <taxon>Adinetida</taxon>
        <taxon>Adinetidae</taxon>
        <taxon>Adineta</taxon>
    </lineage>
</organism>